<dbReference type="InterPro" id="IPR002156">
    <property type="entry name" value="RNaseH_domain"/>
</dbReference>
<dbReference type="Pfam" id="PF13456">
    <property type="entry name" value="RVT_3"/>
    <property type="match status" value="1"/>
</dbReference>
<evidence type="ECO:0000259" key="1">
    <source>
        <dbReference type="Pfam" id="PF13456"/>
    </source>
</evidence>
<reference evidence="2 3" key="1">
    <citation type="journal article" date="2019" name="Genome Biol. Evol.">
        <title>Insights into the evolution of the New World diploid cottons (Gossypium, subgenus Houzingenia) based on genome sequencing.</title>
        <authorList>
            <person name="Grover C.E."/>
            <person name="Arick M.A. 2nd"/>
            <person name="Thrash A."/>
            <person name="Conover J.L."/>
            <person name="Sanders W.S."/>
            <person name="Peterson D.G."/>
            <person name="Frelichowski J.E."/>
            <person name="Scheffler J.A."/>
            <person name="Scheffler B.E."/>
            <person name="Wendel J.F."/>
        </authorList>
    </citation>
    <scope>NUCLEOTIDE SEQUENCE [LARGE SCALE GENOMIC DNA]</scope>
    <source>
        <strain evidence="2">27</strain>
        <tissue evidence="2">Leaf</tissue>
    </source>
</reference>
<evidence type="ECO:0000313" key="3">
    <source>
        <dbReference type="Proteomes" id="UP000593561"/>
    </source>
</evidence>
<protein>
    <recommendedName>
        <fullName evidence="1">RNase H type-1 domain-containing protein</fullName>
    </recommendedName>
</protein>
<dbReference type="AlphaFoldDB" id="A0A7J8T5P1"/>
<sequence length="45" mass="5243">MGFGKYLGNYTVTEAELWGIMNDLKLILDRPFERILIQIDSLKLN</sequence>
<accession>A0A7J8T5P1</accession>
<name>A0A7J8T5P1_GOSDV</name>
<organism evidence="2 3">
    <name type="scientific">Gossypium davidsonii</name>
    <name type="common">Davidson's cotton</name>
    <name type="synonym">Gossypium klotzschianum subsp. davidsonii</name>
    <dbReference type="NCBI Taxonomy" id="34287"/>
    <lineage>
        <taxon>Eukaryota</taxon>
        <taxon>Viridiplantae</taxon>
        <taxon>Streptophyta</taxon>
        <taxon>Embryophyta</taxon>
        <taxon>Tracheophyta</taxon>
        <taxon>Spermatophyta</taxon>
        <taxon>Magnoliopsida</taxon>
        <taxon>eudicotyledons</taxon>
        <taxon>Gunneridae</taxon>
        <taxon>Pentapetalae</taxon>
        <taxon>rosids</taxon>
        <taxon>malvids</taxon>
        <taxon>Malvales</taxon>
        <taxon>Malvaceae</taxon>
        <taxon>Malvoideae</taxon>
        <taxon>Gossypium</taxon>
    </lineage>
</organism>
<dbReference type="GO" id="GO:0004523">
    <property type="term" value="F:RNA-DNA hybrid ribonuclease activity"/>
    <property type="evidence" value="ECO:0007669"/>
    <property type="project" value="InterPro"/>
</dbReference>
<dbReference type="GO" id="GO:0003676">
    <property type="term" value="F:nucleic acid binding"/>
    <property type="evidence" value="ECO:0007669"/>
    <property type="project" value="InterPro"/>
</dbReference>
<comment type="caution">
    <text evidence="2">The sequence shown here is derived from an EMBL/GenBank/DDBJ whole genome shotgun (WGS) entry which is preliminary data.</text>
</comment>
<feature type="domain" description="RNase H type-1" evidence="1">
    <location>
        <begin position="7"/>
        <end position="44"/>
    </location>
</feature>
<gene>
    <name evidence="2" type="ORF">Godav_005341</name>
</gene>
<proteinExistence type="predicted"/>
<keyword evidence="3" id="KW-1185">Reference proteome</keyword>
<evidence type="ECO:0000313" key="2">
    <source>
        <dbReference type="EMBL" id="MBA0633493.1"/>
    </source>
</evidence>
<dbReference type="EMBL" id="JABFAC010000051">
    <property type="protein sequence ID" value="MBA0633493.1"/>
    <property type="molecule type" value="Genomic_DNA"/>
</dbReference>
<dbReference type="Proteomes" id="UP000593561">
    <property type="component" value="Unassembled WGS sequence"/>
</dbReference>